<protein>
    <submittedName>
        <fullName evidence="1">Uncharacterized protein</fullName>
    </submittedName>
</protein>
<organism evidence="1 2">
    <name type="scientific">Paenacidovorax caeni</name>
    <dbReference type="NCBI Taxonomy" id="343013"/>
    <lineage>
        <taxon>Bacteria</taxon>
        <taxon>Pseudomonadati</taxon>
        <taxon>Pseudomonadota</taxon>
        <taxon>Betaproteobacteria</taxon>
        <taxon>Burkholderiales</taxon>
        <taxon>Comamonadaceae</taxon>
        <taxon>Paenacidovorax</taxon>
    </lineage>
</organism>
<gene>
    <name evidence="1" type="ORF">SAMN04489707_100751</name>
</gene>
<dbReference type="EMBL" id="FPBX01000007">
    <property type="protein sequence ID" value="SFU52564.1"/>
    <property type="molecule type" value="Genomic_DNA"/>
</dbReference>
<accession>A0A1I7GVT5</accession>
<dbReference type="Proteomes" id="UP000183656">
    <property type="component" value="Unassembled WGS sequence"/>
</dbReference>
<proteinExistence type="predicted"/>
<name>A0A1I7GVT5_9BURK</name>
<sequence>MTRTMPTDWLQCQVTPAEAETAHLVTDEALGPKPVPFGFMHSAWLQLLVQLQLGDELWEFRSPPTSWQHLCGREGLVLLRRGKVVAHVLTGMN</sequence>
<reference evidence="1 2" key="1">
    <citation type="submission" date="2016-10" db="EMBL/GenBank/DDBJ databases">
        <authorList>
            <person name="de Groot N.N."/>
        </authorList>
    </citation>
    <scope>NUCLEOTIDE SEQUENCE [LARGE SCALE GENOMIC DNA]</scope>
    <source>
        <strain evidence="1 2">R-24608</strain>
    </source>
</reference>
<dbReference type="STRING" id="343013.SAMN04489707_100751"/>
<evidence type="ECO:0000313" key="1">
    <source>
        <dbReference type="EMBL" id="SFU52564.1"/>
    </source>
</evidence>
<dbReference type="AlphaFoldDB" id="A0A1I7GVT5"/>
<keyword evidence="2" id="KW-1185">Reference proteome</keyword>
<dbReference type="OrthoDB" id="10008846at2"/>
<dbReference type="RefSeq" id="WP_054254955.1">
    <property type="nucleotide sequence ID" value="NZ_CYIG01000003.1"/>
</dbReference>
<evidence type="ECO:0000313" key="2">
    <source>
        <dbReference type="Proteomes" id="UP000183656"/>
    </source>
</evidence>